<dbReference type="CDD" id="cd00130">
    <property type="entry name" value="PAS"/>
    <property type="match status" value="1"/>
</dbReference>
<dbReference type="SUPFAM" id="SSF63829">
    <property type="entry name" value="Calcium-dependent phosphotriesterase"/>
    <property type="match status" value="2"/>
</dbReference>
<dbReference type="PANTHER" id="PTHR44757:SF2">
    <property type="entry name" value="BIOFILM ARCHITECTURE MAINTENANCE PROTEIN MBAA"/>
    <property type="match status" value="1"/>
</dbReference>
<organism evidence="6 7">
    <name type="scientific">Bowmanella dokdonensis</name>
    <dbReference type="NCBI Taxonomy" id="751969"/>
    <lineage>
        <taxon>Bacteria</taxon>
        <taxon>Pseudomonadati</taxon>
        <taxon>Pseudomonadota</taxon>
        <taxon>Gammaproteobacteria</taxon>
        <taxon>Alteromonadales</taxon>
        <taxon>Alteromonadaceae</taxon>
        <taxon>Bowmanella</taxon>
    </lineage>
</organism>
<dbReference type="InterPro" id="IPR001610">
    <property type="entry name" value="PAC"/>
</dbReference>
<dbReference type="InterPro" id="IPR029787">
    <property type="entry name" value="Nucleotide_cyclase"/>
</dbReference>
<dbReference type="SUPFAM" id="SSF141868">
    <property type="entry name" value="EAL domain-like"/>
    <property type="match status" value="1"/>
</dbReference>
<dbReference type="InterPro" id="IPR000014">
    <property type="entry name" value="PAS"/>
</dbReference>
<keyword evidence="7" id="KW-1185">Reference proteome</keyword>
<dbReference type="EMBL" id="JAFKCV010000006">
    <property type="protein sequence ID" value="MBN7826121.1"/>
    <property type="molecule type" value="Genomic_DNA"/>
</dbReference>
<dbReference type="InterPro" id="IPR015943">
    <property type="entry name" value="WD40/YVTN_repeat-like_dom_sf"/>
</dbReference>
<evidence type="ECO:0000259" key="3">
    <source>
        <dbReference type="PROSITE" id="PS50113"/>
    </source>
</evidence>
<dbReference type="CDD" id="cd01948">
    <property type="entry name" value="EAL"/>
    <property type="match status" value="1"/>
</dbReference>
<comment type="cofactor">
    <cofactor evidence="1">
        <name>Mg(2+)</name>
        <dbReference type="ChEBI" id="CHEBI:18420"/>
    </cofactor>
</comment>
<evidence type="ECO:0000259" key="4">
    <source>
        <dbReference type="PROSITE" id="PS50883"/>
    </source>
</evidence>
<dbReference type="InterPro" id="IPR000160">
    <property type="entry name" value="GGDEF_dom"/>
</dbReference>
<protein>
    <submittedName>
        <fullName evidence="6">EAL domain-containing protein</fullName>
    </submittedName>
</protein>
<evidence type="ECO:0000256" key="1">
    <source>
        <dbReference type="ARBA" id="ARBA00001946"/>
    </source>
</evidence>
<dbReference type="SUPFAM" id="SSF69322">
    <property type="entry name" value="Tricorn protease domain 2"/>
    <property type="match status" value="1"/>
</dbReference>
<dbReference type="InterPro" id="IPR043128">
    <property type="entry name" value="Rev_trsase/Diguanyl_cyclase"/>
</dbReference>
<dbReference type="SMART" id="SM00086">
    <property type="entry name" value="PAC"/>
    <property type="match status" value="2"/>
</dbReference>
<evidence type="ECO:0000259" key="5">
    <source>
        <dbReference type="PROSITE" id="PS50887"/>
    </source>
</evidence>
<dbReference type="PANTHER" id="PTHR44757">
    <property type="entry name" value="DIGUANYLATE CYCLASE DGCP"/>
    <property type="match status" value="1"/>
</dbReference>
<dbReference type="Pfam" id="PF08447">
    <property type="entry name" value="PAS_3"/>
    <property type="match status" value="1"/>
</dbReference>
<feature type="domain" description="PAS" evidence="2">
    <location>
        <begin position="867"/>
        <end position="903"/>
    </location>
</feature>
<feature type="domain" description="PAC" evidence="3">
    <location>
        <begin position="907"/>
        <end position="959"/>
    </location>
</feature>
<dbReference type="Gene3D" id="2.130.10.10">
    <property type="entry name" value="YVTN repeat-like/Quinoprotein amine dehydrogenase"/>
    <property type="match status" value="2"/>
</dbReference>
<dbReference type="GO" id="GO:0003824">
    <property type="term" value="F:catalytic activity"/>
    <property type="evidence" value="ECO:0007669"/>
    <property type="project" value="UniProtKB-ARBA"/>
</dbReference>
<dbReference type="Pfam" id="PF07494">
    <property type="entry name" value="Reg_prop"/>
    <property type="match status" value="4"/>
</dbReference>
<dbReference type="SUPFAM" id="SSF55073">
    <property type="entry name" value="Nucleotide cyclase"/>
    <property type="match status" value="1"/>
</dbReference>
<dbReference type="InterPro" id="IPR000700">
    <property type="entry name" value="PAS-assoc_C"/>
</dbReference>
<dbReference type="RefSeq" id="WP_206574221.1">
    <property type="nucleotide sequence ID" value="NZ_JAFKCV010000006.1"/>
</dbReference>
<sequence length="1515" mass="171204">MRPAYPYLFSLLLVCGLLRSAVLFAAPLIEIPNIFRVSTEEGLSQSTVNSLLLDKAGFLWLATDGGLNRFDGYRIRRIAGSEGELSENSVYELYQDSQGLIWAGTADMGLYKINPDSGDISQALVHYYKEEPTLPQEVELVREEQTGKLWVAMTEDLLLFEPDTGHHQVVFGLSEQERAAHHLIRAFAQHGDYLYIGTSAALYQLNTRTGLQRKILFEPEGEYNDSNNVKQLHLDGQGYLWAGTVKGLFRLSIADFESTLDLEIRPLPLLEGRNIWKILPDGEHLLLGTDDGLFRLDSLTGEVQHLLRLTDSRFQISDGSIIDILRDNQGNLWLATWADGAFRWSPHSLKFRNLHRSTRQGKGLSHDVIWSLHQSEDGRLWIGTEDGLSVYLPREDRIEPVPLAKGPLKPYHSGGILSILPATEGRLWLGSYEGIKLFDPASGEVRSPLATRPELSEILAGDVWGLQQDNEGNLWFASAEGFFRYQPEDQRLVHLESINENLDPGWSNGFVGEMPGQPGKMLVSMAGALWQYDKESAELSKLHQFDQINALRFQTPNSVALDNQGILWIAYSGLGLVGIDANTLETRHYFDKNSKLGSDSVYALLLDEQDNLWMSSHAGIARLNTQTLHLQRFSHLDGLATNEFNDTAVERLMDGRFAYGSVKGLTLFDPASLSPPVTAADSVVISHMDLMSNPLDMPFSDLNGREILLEHDDIGLSVHFSTLQYGELRSTQYQYRLSGTEQISYPASSDSELIIPKLNPGRYQLQIRALDPETGELSKPASVGIRVKYAPLTSPWAYALYALAALGLLAWWRHWQNRQARALMSAHEQSKASEKRLQLALQGSNSGVWDWQSDSDQMYQPRLIRELGYEEGESIHPSHYLELIHPQDRLVFERDWMRFIQGQMEQFDLSYRLRGQDGQWYWYRDLGRVVQTEDDSISQISGTYTNITDTRASEEKVRLFGEAFRHTRDWVLILNSQQWPIAANQSLCEALGLEADKDLSGQLESCFSTQQILFYRRMMDILGPGEHWRGEQEVLGNDKQLHHVMVNINAVGGRAELESDEIDYYIMVMTDISEQKAAQKELRQLANYDSLTGLPNRNLLLDRIQHAMEHAVRRRSHVAVFFIDLDKFKQVNDSLGHEAGDQLLLEVARRLRGSLRLDDTVGRLGGDEFVVILEDLGDEIELGRLASKIIEEIDQPIQIGNNQVSVSASIGIAIYPQDSDNPSELLKSADIAMYHVKATGRNRYQFFTAEMNTQARAKLALETQLKSAFKAGEFVNFYQPIVDMRKGEAIGFELLLRWQHEERLIPPAEFIPLAEELGLIIPMTWQAMDRGLRDLSEWYKSGKTPYLSVNLSARHLEKGLKPAEIFSLLVKHGLPVSALRLEITESALMEDYGKAKDCMGRLHESGIKFSLDDFGTGYSSLKYLKAFPIQTVKIDKSFVQDIGLDANDEAIIRTTLLMAESLHMNCVAEGIETTEQIRFFEQHGCHLLQGYLFSRPVPADKVPTLLSRDWLSLRS</sequence>
<proteinExistence type="predicted"/>
<dbReference type="Gene3D" id="3.30.450.20">
    <property type="entry name" value="PAS domain"/>
    <property type="match status" value="2"/>
</dbReference>
<feature type="domain" description="GGDEF" evidence="5">
    <location>
        <begin position="1116"/>
        <end position="1249"/>
    </location>
</feature>
<dbReference type="CDD" id="cd01949">
    <property type="entry name" value="GGDEF"/>
    <property type="match status" value="1"/>
</dbReference>
<comment type="caution">
    <text evidence="6">The sequence shown here is derived from an EMBL/GenBank/DDBJ whole genome shotgun (WGS) entry which is preliminary data.</text>
</comment>
<evidence type="ECO:0000313" key="7">
    <source>
        <dbReference type="Proteomes" id="UP000664654"/>
    </source>
</evidence>
<reference evidence="6" key="1">
    <citation type="submission" date="2021-03" db="EMBL/GenBank/DDBJ databases">
        <title>novel species isolated from a fishpond in China.</title>
        <authorList>
            <person name="Lu H."/>
            <person name="Cai Z."/>
        </authorList>
    </citation>
    <scope>NUCLEOTIDE SEQUENCE</scope>
    <source>
        <strain evidence="6">JCM 30855</strain>
    </source>
</reference>
<dbReference type="InterPro" id="IPR011110">
    <property type="entry name" value="Reg_prop"/>
</dbReference>
<dbReference type="SMART" id="SM00052">
    <property type="entry name" value="EAL"/>
    <property type="match status" value="1"/>
</dbReference>
<dbReference type="PROSITE" id="PS50887">
    <property type="entry name" value="GGDEF"/>
    <property type="match status" value="1"/>
</dbReference>
<evidence type="ECO:0000259" key="2">
    <source>
        <dbReference type="PROSITE" id="PS50112"/>
    </source>
</evidence>
<dbReference type="PROSITE" id="PS50883">
    <property type="entry name" value="EAL"/>
    <property type="match status" value="1"/>
</dbReference>
<dbReference type="InterPro" id="IPR035965">
    <property type="entry name" value="PAS-like_dom_sf"/>
</dbReference>
<dbReference type="Proteomes" id="UP000664654">
    <property type="component" value="Unassembled WGS sequence"/>
</dbReference>
<dbReference type="PROSITE" id="PS50113">
    <property type="entry name" value="PAC"/>
    <property type="match status" value="1"/>
</dbReference>
<dbReference type="NCBIfam" id="TIGR00254">
    <property type="entry name" value="GGDEF"/>
    <property type="match status" value="1"/>
</dbReference>
<dbReference type="InterPro" id="IPR013655">
    <property type="entry name" value="PAS_fold_3"/>
</dbReference>
<dbReference type="SMART" id="SM00091">
    <property type="entry name" value="PAS"/>
    <property type="match status" value="3"/>
</dbReference>
<dbReference type="InterPro" id="IPR001633">
    <property type="entry name" value="EAL_dom"/>
</dbReference>
<dbReference type="InterPro" id="IPR013783">
    <property type="entry name" value="Ig-like_fold"/>
</dbReference>
<gene>
    <name evidence="6" type="ORF">J0A66_12870</name>
</gene>
<dbReference type="Gene3D" id="3.20.20.450">
    <property type="entry name" value="EAL domain"/>
    <property type="match status" value="1"/>
</dbReference>
<dbReference type="Gene3D" id="2.60.40.10">
    <property type="entry name" value="Immunoglobulins"/>
    <property type="match status" value="1"/>
</dbReference>
<dbReference type="Gene3D" id="3.30.70.270">
    <property type="match status" value="1"/>
</dbReference>
<dbReference type="FunFam" id="3.30.70.270:FF:000001">
    <property type="entry name" value="Diguanylate cyclase domain protein"/>
    <property type="match status" value="1"/>
</dbReference>
<dbReference type="SMART" id="SM00267">
    <property type="entry name" value="GGDEF"/>
    <property type="match status" value="1"/>
</dbReference>
<dbReference type="InterPro" id="IPR035919">
    <property type="entry name" value="EAL_sf"/>
</dbReference>
<dbReference type="InterPro" id="IPR052155">
    <property type="entry name" value="Biofilm_reg_signaling"/>
</dbReference>
<feature type="domain" description="EAL" evidence="4">
    <location>
        <begin position="1258"/>
        <end position="1510"/>
    </location>
</feature>
<dbReference type="Pfam" id="PF00990">
    <property type="entry name" value="GGDEF"/>
    <property type="match status" value="1"/>
</dbReference>
<dbReference type="PROSITE" id="PS50112">
    <property type="entry name" value="PAS"/>
    <property type="match status" value="1"/>
</dbReference>
<name>A0A939DQM8_9ALTE</name>
<dbReference type="SUPFAM" id="SSF55785">
    <property type="entry name" value="PYP-like sensor domain (PAS domain)"/>
    <property type="match status" value="2"/>
</dbReference>
<dbReference type="Pfam" id="PF00563">
    <property type="entry name" value="EAL"/>
    <property type="match status" value="1"/>
</dbReference>
<evidence type="ECO:0000313" key="6">
    <source>
        <dbReference type="EMBL" id="MBN7826121.1"/>
    </source>
</evidence>
<accession>A0A939DQM8</accession>